<dbReference type="InterPro" id="IPR050397">
    <property type="entry name" value="Env_Response_Regulators"/>
</dbReference>
<dbReference type="RefSeq" id="WP_307158413.1">
    <property type="nucleotide sequence ID" value="NZ_JAUSWH010000007.1"/>
</dbReference>
<dbReference type="PROSITE" id="PS51063">
    <property type="entry name" value="HTH_CRP_2"/>
    <property type="match status" value="1"/>
</dbReference>
<evidence type="ECO:0000313" key="6">
    <source>
        <dbReference type="EMBL" id="MDQ0456218.1"/>
    </source>
</evidence>
<dbReference type="EMBL" id="JAUSWH010000007">
    <property type="protein sequence ID" value="MDQ0456218.1"/>
    <property type="molecule type" value="Genomic_DNA"/>
</dbReference>
<dbReference type="SUPFAM" id="SSF46785">
    <property type="entry name" value="Winged helix' DNA-binding domain"/>
    <property type="match status" value="1"/>
</dbReference>
<organism evidence="6 7">
    <name type="scientific">Rhizobium paknamense</name>
    <dbReference type="NCBI Taxonomy" id="1206817"/>
    <lineage>
        <taxon>Bacteria</taxon>
        <taxon>Pseudomonadati</taxon>
        <taxon>Pseudomonadota</taxon>
        <taxon>Alphaproteobacteria</taxon>
        <taxon>Hyphomicrobiales</taxon>
        <taxon>Rhizobiaceae</taxon>
        <taxon>Rhizobium/Agrobacterium group</taxon>
        <taxon>Rhizobium</taxon>
    </lineage>
</organism>
<dbReference type="InterPro" id="IPR012318">
    <property type="entry name" value="HTH_CRP"/>
</dbReference>
<feature type="domain" description="HTH crp-type" evidence="5">
    <location>
        <begin position="167"/>
        <end position="239"/>
    </location>
</feature>
<evidence type="ECO:0000256" key="3">
    <source>
        <dbReference type="ARBA" id="ARBA00023163"/>
    </source>
</evidence>
<dbReference type="InterPro" id="IPR000595">
    <property type="entry name" value="cNMP-bd_dom"/>
</dbReference>
<evidence type="ECO:0000313" key="7">
    <source>
        <dbReference type="Proteomes" id="UP001235269"/>
    </source>
</evidence>
<dbReference type="InterPro" id="IPR036390">
    <property type="entry name" value="WH_DNA-bd_sf"/>
</dbReference>
<dbReference type="PROSITE" id="PS50042">
    <property type="entry name" value="CNMP_BINDING_3"/>
    <property type="match status" value="1"/>
</dbReference>
<sequence length="242" mass="26653">MKQNNSRHEKFNGHDTGSSTDNIDVFIAASPLFRKLDLQTARAIISRGTFRDYDKNEIVITEGSEKRLVGFAVKGLFVCRRCSPNGLVLALQNIRPGNVFCEMSLIDVSANNIEVASGADKSCALLFPVKVFRELMLQHPALSGSMIEEMAGRINSLAELSFELATMKTDDRLRRAISKLALETDQLHDGGMIYPAPTHAELASMLGTTREVVSRSIIALCREGLIETSRQSITIRSAHALM</sequence>
<feature type="domain" description="Cyclic nucleotide-binding" evidence="4">
    <location>
        <begin position="32"/>
        <end position="153"/>
    </location>
</feature>
<dbReference type="CDD" id="cd00038">
    <property type="entry name" value="CAP_ED"/>
    <property type="match status" value="1"/>
</dbReference>
<dbReference type="Gene3D" id="2.60.120.10">
    <property type="entry name" value="Jelly Rolls"/>
    <property type="match status" value="1"/>
</dbReference>
<comment type="caution">
    <text evidence="6">The sequence shown here is derived from an EMBL/GenBank/DDBJ whole genome shotgun (WGS) entry which is preliminary data.</text>
</comment>
<dbReference type="SUPFAM" id="SSF51206">
    <property type="entry name" value="cAMP-binding domain-like"/>
    <property type="match status" value="1"/>
</dbReference>
<dbReference type="InterPro" id="IPR014710">
    <property type="entry name" value="RmlC-like_jellyroll"/>
</dbReference>
<evidence type="ECO:0000256" key="1">
    <source>
        <dbReference type="ARBA" id="ARBA00023015"/>
    </source>
</evidence>
<evidence type="ECO:0000259" key="5">
    <source>
        <dbReference type="PROSITE" id="PS51063"/>
    </source>
</evidence>
<proteinExistence type="predicted"/>
<gene>
    <name evidence="6" type="ORF">QO005_002559</name>
</gene>
<reference evidence="6 7" key="1">
    <citation type="submission" date="2023-07" db="EMBL/GenBank/DDBJ databases">
        <title>Genomic Encyclopedia of Type Strains, Phase IV (KMG-IV): sequencing the most valuable type-strain genomes for metagenomic binning, comparative biology and taxonomic classification.</title>
        <authorList>
            <person name="Goeker M."/>
        </authorList>
    </citation>
    <scope>NUCLEOTIDE SEQUENCE [LARGE SCALE GENOMIC DNA]</scope>
    <source>
        <strain evidence="6 7">DSM 100301</strain>
    </source>
</reference>
<dbReference type="InterPro" id="IPR018490">
    <property type="entry name" value="cNMP-bd_dom_sf"/>
</dbReference>
<dbReference type="PANTHER" id="PTHR24567:SF26">
    <property type="entry name" value="REGULATORY PROTEIN YEIL"/>
    <property type="match status" value="1"/>
</dbReference>
<name>A0ABU0IEY3_9HYPH</name>
<dbReference type="Pfam" id="PF13545">
    <property type="entry name" value="HTH_Crp_2"/>
    <property type="match status" value="1"/>
</dbReference>
<accession>A0ABU0IEY3</accession>
<dbReference type="SMART" id="SM00100">
    <property type="entry name" value="cNMP"/>
    <property type="match status" value="1"/>
</dbReference>
<protein>
    <submittedName>
        <fullName evidence="6">CRP-like cAMP-binding protein</fullName>
    </submittedName>
</protein>
<keyword evidence="1" id="KW-0805">Transcription regulation</keyword>
<evidence type="ECO:0000259" key="4">
    <source>
        <dbReference type="PROSITE" id="PS50042"/>
    </source>
</evidence>
<keyword evidence="3" id="KW-0804">Transcription</keyword>
<dbReference type="SMART" id="SM00419">
    <property type="entry name" value="HTH_CRP"/>
    <property type="match status" value="1"/>
</dbReference>
<keyword evidence="7" id="KW-1185">Reference proteome</keyword>
<dbReference type="Proteomes" id="UP001235269">
    <property type="component" value="Unassembled WGS sequence"/>
</dbReference>
<evidence type="ECO:0000256" key="2">
    <source>
        <dbReference type="ARBA" id="ARBA00023125"/>
    </source>
</evidence>
<keyword evidence="2" id="KW-0238">DNA-binding</keyword>
<dbReference type="PANTHER" id="PTHR24567">
    <property type="entry name" value="CRP FAMILY TRANSCRIPTIONAL REGULATORY PROTEIN"/>
    <property type="match status" value="1"/>
</dbReference>